<dbReference type="Pfam" id="PF05938">
    <property type="entry name" value="Self-incomp_S1"/>
    <property type="match status" value="1"/>
</dbReference>
<keyword evidence="5" id="KW-0732">Signal</keyword>
<proteinExistence type="inferred from homology"/>
<accession>A0AAW1MTF5</accession>
<organism evidence="7 8">
    <name type="scientific">Saponaria officinalis</name>
    <name type="common">Common soapwort</name>
    <name type="synonym">Lychnis saponaria</name>
    <dbReference type="NCBI Taxonomy" id="3572"/>
    <lineage>
        <taxon>Eukaryota</taxon>
        <taxon>Viridiplantae</taxon>
        <taxon>Streptophyta</taxon>
        <taxon>Embryophyta</taxon>
        <taxon>Tracheophyta</taxon>
        <taxon>Spermatophyta</taxon>
        <taxon>Magnoliopsida</taxon>
        <taxon>eudicotyledons</taxon>
        <taxon>Gunneridae</taxon>
        <taxon>Pentapetalae</taxon>
        <taxon>Caryophyllales</taxon>
        <taxon>Caryophyllaceae</taxon>
        <taxon>Caryophylleae</taxon>
        <taxon>Saponaria</taxon>
    </lineage>
</organism>
<evidence type="ECO:0000256" key="1">
    <source>
        <dbReference type="ARBA" id="ARBA00004613"/>
    </source>
</evidence>
<reference evidence="7" key="1">
    <citation type="submission" date="2024-03" db="EMBL/GenBank/DDBJ databases">
        <title>WGS assembly of Saponaria officinalis var. Norfolk2.</title>
        <authorList>
            <person name="Jenkins J."/>
            <person name="Shu S."/>
            <person name="Grimwood J."/>
            <person name="Barry K."/>
            <person name="Goodstein D."/>
            <person name="Schmutz J."/>
            <person name="Leebens-Mack J."/>
            <person name="Osbourn A."/>
        </authorList>
    </citation>
    <scope>NUCLEOTIDE SEQUENCE [LARGE SCALE GENOMIC DNA]</scope>
    <source>
        <strain evidence="7">JIC</strain>
    </source>
</reference>
<dbReference type="Proteomes" id="UP001443914">
    <property type="component" value="Unassembled WGS sequence"/>
</dbReference>
<comment type="subcellular location">
    <subcellularLocation>
        <location evidence="1 6">Secreted</location>
    </subcellularLocation>
</comment>
<dbReference type="PANTHER" id="PTHR31232:SF146">
    <property type="entry name" value="S-PROTEIN HOMOLOG"/>
    <property type="match status" value="1"/>
</dbReference>
<evidence type="ECO:0000256" key="2">
    <source>
        <dbReference type="ARBA" id="ARBA00005581"/>
    </source>
</evidence>
<dbReference type="AlphaFoldDB" id="A0AAW1MTF5"/>
<name>A0AAW1MTF5_SAPOF</name>
<keyword evidence="4 6" id="KW-0964">Secreted</keyword>
<dbReference type="GO" id="GO:0060320">
    <property type="term" value="P:rejection of self pollen"/>
    <property type="evidence" value="ECO:0007669"/>
    <property type="project" value="UniProtKB-KW"/>
</dbReference>
<evidence type="ECO:0000256" key="3">
    <source>
        <dbReference type="ARBA" id="ARBA00022471"/>
    </source>
</evidence>
<sequence length="166" mass="19765">MSKKIERIGVSIILIILISILASTLIKDAHYESPSPFSNQTITPFPKNGAMFLHKFHVYIVNDLANVNSLDVHCRSKDIDKGRDRLDYKDLFEFNTRLNLLWMATKYWCYLTWDGGYIHNKTFWVDNNFLEKCNFQHCVWYAQKDGLYLKTVLSDEYEKFYEWGEW</sequence>
<evidence type="ECO:0000256" key="5">
    <source>
        <dbReference type="ARBA" id="ARBA00022729"/>
    </source>
</evidence>
<evidence type="ECO:0000313" key="8">
    <source>
        <dbReference type="Proteomes" id="UP001443914"/>
    </source>
</evidence>
<dbReference type="PANTHER" id="PTHR31232">
    <property type="match status" value="1"/>
</dbReference>
<dbReference type="EMBL" id="JBDFQZ010000002">
    <property type="protein sequence ID" value="KAK9749339.1"/>
    <property type="molecule type" value="Genomic_DNA"/>
</dbReference>
<comment type="caution">
    <text evidence="7">The sequence shown here is derived from an EMBL/GenBank/DDBJ whole genome shotgun (WGS) entry which is preliminary data.</text>
</comment>
<gene>
    <name evidence="7" type="ORF">RND81_02G118800</name>
</gene>
<comment type="similarity">
    <text evidence="2 6">Belongs to the plant self-incompatibility (S1) protein family.</text>
</comment>
<evidence type="ECO:0000313" key="7">
    <source>
        <dbReference type="EMBL" id="KAK9749339.1"/>
    </source>
</evidence>
<evidence type="ECO:0000256" key="4">
    <source>
        <dbReference type="ARBA" id="ARBA00022525"/>
    </source>
</evidence>
<protein>
    <recommendedName>
        <fullName evidence="6">S-protein homolog</fullName>
    </recommendedName>
</protein>
<keyword evidence="3 6" id="KW-0713">Self-incompatibility</keyword>
<dbReference type="GO" id="GO:0005576">
    <property type="term" value="C:extracellular region"/>
    <property type="evidence" value="ECO:0007669"/>
    <property type="project" value="UniProtKB-SubCell"/>
</dbReference>
<dbReference type="InterPro" id="IPR010264">
    <property type="entry name" value="Self-incomp_S1"/>
</dbReference>
<evidence type="ECO:0000256" key="6">
    <source>
        <dbReference type="RuleBase" id="RU367044"/>
    </source>
</evidence>
<keyword evidence="8" id="KW-1185">Reference proteome</keyword>